<keyword evidence="3" id="KW-1185">Reference proteome</keyword>
<dbReference type="Proteomes" id="UP000014760">
    <property type="component" value="Unassembled WGS sequence"/>
</dbReference>
<dbReference type="AlphaFoldDB" id="R7T3Q6"/>
<reference evidence="3" key="1">
    <citation type="submission" date="2012-12" db="EMBL/GenBank/DDBJ databases">
        <authorList>
            <person name="Hellsten U."/>
            <person name="Grimwood J."/>
            <person name="Chapman J.A."/>
            <person name="Shapiro H."/>
            <person name="Aerts A."/>
            <person name="Otillar R.P."/>
            <person name="Terry A.Y."/>
            <person name="Boore J.L."/>
            <person name="Simakov O."/>
            <person name="Marletaz F."/>
            <person name="Cho S.-J."/>
            <person name="Edsinger-Gonzales E."/>
            <person name="Havlak P."/>
            <person name="Kuo D.-H."/>
            <person name="Larsson T."/>
            <person name="Lv J."/>
            <person name="Arendt D."/>
            <person name="Savage R."/>
            <person name="Osoegawa K."/>
            <person name="de Jong P."/>
            <person name="Lindberg D.R."/>
            <person name="Seaver E.C."/>
            <person name="Weisblat D.A."/>
            <person name="Putnam N.H."/>
            <person name="Grigoriev I.V."/>
            <person name="Rokhsar D.S."/>
        </authorList>
    </citation>
    <scope>NUCLEOTIDE SEQUENCE</scope>
    <source>
        <strain evidence="3">I ESC-2004</strain>
    </source>
</reference>
<evidence type="ECO:0000313" key="1">
    <source>
        <dbReference type="EMBL" id="ELT87286.1"/>
    </source>
</evidence>
<proteinExistence type="predicted"/>
<protein>
    <submittedName>
        <fullName evidence="1 2">Uncharacterized protein</fullName>
    </submittedName>
</protein>
<evidence type="ECO:0000313" key="2">
    <source>
        <dbReference type="EnsemblMetazoa" id="CapteP200696"/>
    </source>
</evidence>
<reference evidence="2" key="3">
    <citation type="submission" date="2015-06" db="UniProtKB">
        <authorList>
            <consortium name="EnsemblMetazoa"/>
        </authorList>
    </citation>
    <scope>IDENTIFICATION</scope>
</reference>
<dbReference type="EMBL" id="AMQN01015943">
    <property type="status" value="NOT_ANNOTATED_CDS"/>
    <property type="molecule type" value="Genomic_DNA"/>
</dbReference>
<evidence type="ECO:0000313" key="3">
    <source>
        <dbReference type="Proteomes" id="UP000014760"/>
    </source>
</evidence>
<dbReference type="HOGENOM" id="CLU_1580008_0_0_1"/>
<name>R7T3Q6_CAPTE</name>
<dbReference type="EnsemblMetazoa" id="CapteT200696">
    <property type="protein sequence ID" value="CapteP200696"/>
    <property type="gene ID" value="CapteG200696"/>
</dbReference>
<sequence>MSSPTITAWLLQHCCTRLSRARDGLDVFRLYCSGTCHIFQFGVSDFLSFAGVYCEFESEVRFTRQTFLQLEILQGENDLVPDHLITFLKVTRLGKRLEVRKVVVFSHSLCSYADEQRGYSGFIWIFFLFMPVARIEFSNCCLQSLQDSETSPVRARCFGGAIKVVIIQG</sequence>
<dbReference type="EMBL" id="KB312386">
    <property type="protein sequence ID" value="ELT87286.1"/>
    <property type="molecule type" value="Genomic_DNA"/>
</dbReference>
<accession>R7T3Q6</accession>
<reference evidence="1 3" key="2">
    <citation type="journal article" date="2013" name="Nature">
        <title>Insights into bilaterian evolution from three spiralian genomes.</title>
        <authorList>
            <person name="Simakov O."/>
            <person name="Marletaz F."/>
            <person name="Cho S.J."/>
            <person name="Edsinger-Gonzales E."/>
            <person name="Havlak P."/>
            <person name="Hellsten U."/>
            <person name="Kuo D.H."/>
            <person name="Larsson T."/>
            <person name="Lv J."/>
            <person name="Arendt D."/>
            <person name="Savage R."/>
            <person name="Osoegawa K."/>
            <person name="de Jong P."/>
            <person name="Grimwood J."/>
            <person name="Chapman J.A."/>
            <person name="Shapiro H."/>
            <person name="Aerts A."/>
            <person name="Otillar R.P."/>
            <person name="Terry A.Y."/>
            <person name="Boore J.L."/>
            <person name="Grigoriev I.V."/>
            <person name="Lindberg D.R."/>
            <person name="Seaver E.C."/>
            <person name="Weisblat D.A."/>
            <person name="Putnam N.H."/>
            <person name="Rokhsar D.S."/>
        </authorList>
    </citation>
    <scope>NUCLEOTIDE SEQUENCE</scope>
    <source>
        <strain evidence="1 3">I ESC-2004</strain>
    </source>
</reference>
<gene>
    <name evidence="1" type="ORF">CAPTEDRAFT_200696</name>
</gene>
<organism evidence="1">
    <name type="scientific">Capitella teleta</name>
    <name type="common">Polychaete worm</name>
    <dbReference type="NCBI Taxonomy" id="283909"/>
    <lineage>
        <taxon>Eukaryota</taxon>
        <taxon>Metazoa</taxon>
        <taxon>Spiralia</taxon>
        <taxon>Lophotrochozoa</taxon>
        <taxon>Annelida</taxon>
        <taxon>Polychaeta</taxon>
        <taxon>Sedentaria</taxon>
        <taxon>Scolecida</taxon>
        <taxon>Capitellidae</taxon>
        <taxon>Capitella</taxon>
    </lineage>
</organism>